<feature type="region of interest" description="Disordered" evidence="7">
    <location>
        <begin position="478"/>
        <end position="501"/>
    </location>
</feature>
<dbReference type="EMBL" id="KN847043">
    <property type="protein sequence ID" value="KIW27478.1"/>
    <property type="molecule type" value="Genomic_DNA"/>
</dbReference>
<proteinExistence type="inferred from homology"/>
<dbReference type="AlphaFoldDB" id="A0A0D2C8T3"/>
<comment type="catalytic activity">
    <reaction evidence="5">
        <text>adenosine(37) in tRNA + dimethylallyl diphosphate = N(6)-dimethylallyladenosine(37) in tRNA + diphosphate</text>
        <dbReference type="Rhea" id="RHEA:26482"/>
        <dbReference type="Rhea" id="RHEA-COMP:10162"/>
        <dbReference type="Rhea" id="RHEA-COMP:10375"/>
        <dbReference type="ChEBI" id="CHEBI:33019"/>
        <dbReference type="ChEBI" id="CHEBI:57623"/>
        <dbReference type="ChEBI" id="CHEBI:74411"/>
        <dbReference type="ChEBI" id="CHEBI:74415"/>
        <dbReference type="EC" id="2.5.1.75"/>
    </reaction>
</comment>
<evidence type="ECO:0000256" key="4">
    <source>
        <dbReference type="ARBA" id="ARBA00022840"/>
    </source>
</evidence>
<keyword evidence="2 6" id="KW-0808">Transferase</keyword>
<evidence type="ECO:0000256" key="5">
    <source>
        <dbReference type="RuleBase" id="RU003783"/>
    </source>
</evidence>
<keyword evidence="9" id="KW-1185">Reference proteome</keyword>
<evidence type="ECO:0000313" key="9">
    <source>
        <dbReference type="Proteomes" id="UP000054466"/>
    </source>
</evidence>
<dbReference type="EC" id="2.5.1.75" evidence="5"/>
<dbReference type="GO" id="GO:0052381">
    <property type="term" value="F:tRNA dimethylallyltransferase activity"/>
    <property type="evidence" value="ECO:0007669"/>
    <property type="project" value="UniProtKB-EC"/>
</dbReference>
<reference evidence="8 9" key="1">
    <citation type="submission" date="2015-01" db="EMBL/GenBank/DDBJ databases">
        <title>The Genome Sequence of Cladophialophora immunda CBS83496.</title>
        <authorList>
            <consortium name="The Broad Institute Genomics Platform"/>
            <person name="Cuomo C."/>
            <person name="de Hoog S."/>
            <person name="Gorbushina A."/>
            <person name="Stielow B."/>
            <person name="Teixiera M."/>
            <person name="Abouelleil A."/>
            <person name="Chapman S.B."/>
            <person name="Priest M."/>
            <person name="Young S.K."/>
            <person name="Wortman J."/>
            <person name="Nusbaum C."/>
            <person name="Birren B."/>
        </authorList>
    </citation>
    <scope>NUCLEOTIDE SEQUENCE [LARGE SCALE GENOMIC DNA]</scope>
    <source>
        <strain evidence="8 9">CBS 83496</strain>
    </source>
</reference>
<dbReference type="InterPro" id="IPR039657">
    <property type="entry name" value="Dimethylallyltransferase"/>
</dbReference>
<evidence type="ECO:0000256" key="7">
    <source>
        <dbReference type="SAM" id="MobiDB-lite"/>
    </source>
</evidence>
<dbReference type="VEuPathDB" id="FungiDB:PV07_07211"/>
<protein>
    <recommendedName>
        <fullName evidence="5">tRNA dimethylallyltransferase</fullName>
        <ecNumber evidence="5">2.5.1.75</ecNumber>
    </recommendedName>
</protein>
<evidence type="ECO:0000256" key="1">
    <source>
        <dbReference type="ARBA" id="ARBA00005842"/>
    </source>
</evidence>
<evidence type="ECO:0000313" key="8">
    <source>
        <dbReference type="EMBL" id="KIW27478.1"/>
    </source>
</evidence>
<dbReference type="GO" id="GO:0005739">
    <property type="term" value="C:mitochondrion"/>
    <property type="evidence" value="ECO:0007669"/>
    <property type="project" value="TreeGrafter"/>
</dbReference>
<dbReference type="OrthoDB" id="775260at2759"/>
<dbReference type="HOGENOM" id="CLU_032616_2_3_1"/>
<dbReference type="PANTHER" id="PTHR11088">
    <property type="entry name" value="TRNA DIMETHYLALLYLTRANSFERASE"/>
    <property type="match status" value="1"/>
</dbReference>
<dbReference type="PANTHER" id="PTHR11088:SF89">
    <property type="entry name" value="TRNA DIMETHYLALLYLTRANSFERASE"/>
    <property type="match status" value="1"/>
</dbReference>
<keyword evidence="5" id="KW-0819">tRNA processing</keyword>
<organism evidence="8 9">
    <name type="scientific">Cladophialophora immunda</name>
    <dbReference type="NCBI Taxonomy" id="569365"/>
    <lineage>
        <taxon>Eukaryota</taxon>
        <taxon>Fungi</taxon>
        <taxon>Dikarya</taxon>
        <taxon>Ascomycota</taxon>
        <taxon>Pezizomycotina</taxon>
        <taxon>Eurotiomycetes</taxon>
        <taxon>Chaetothyriomycetidae</taxon>
        <taxon>Chaetothyriales</taxon>
        <taxon>Herpotrichiellaceae</taxon>
        <taxon>Cladophialophora</taxon>
    </lineage>
</organism>
<sequence>MRVEALNYFFDEKSILRQSRSMSLALRRGLKMASSPPKLPLIMIIGATGTGKSKLAVELATRFNGEVINCDAMQMYSGLPIITNKIPENEQNGIPHHLLDFIGLKEKLWTVQQFVRESSRVIDEIRARGRLPIVVGGTIYYTFSLLFEDAILTPNQDEHRSGQDATQTKEEFPILSASTEEMFAKLQEVDPEMAKRWHPNDRNKIRRSLQIYLQSGRKASDIYAEQRQASVDDRNRVQVNGTDIHESGMLGQRKMNLRYPSLLLWLEAEDTLLKQRLNDRVDTMVANGLCDEVKQMAILEEELKQGAEPVDLANGIWGSIGYKEMKPWLEACQAFNPDLTTVTVAQHEGIDAVKASTRRYAKRQNRFVRIRLAKALKAAGRFDLLFLLDCTDLINWHTAVTEPAQALVDSFLKGNELPEAKSLSIMAARVFSQIEEDDIDDAREARTCQVCQKTLMTGKEWRGHLASRSHKKLVTWHRTRKPVTPGESAESKQVLVPTSPD</sequence>
<dbReference type="SUPFAM" id="SSF52540">
    <property type="entry name" value="P-loop containing nucleoside triphosphate hydrolases"/>
    <property type="match status" value="2"/>
</dbReference>
<dbReference type="RefSeq" id="XP_016247694.1">
    <property type="nucleotide sequence ID" value="XM_016394275.1"/>
</dbReference>
<comment type="similarity">
    <text evidence="1 6">Belongs to the IPP transferase family.</text>
</comment>
<evidence type="ECO:0000256" key="2">
    <source>
        <dbReference type="ARBA" id="ARBA00022679"/>
    </source>
</evidence>
<name>A0A0D2C8T3_9EURO</name>
<dbReference type="PIRSF" id="PIRSF039110">
    <property type="entry name" value="IPP_transferase"/>
    <property type="match status" value="1"/>
</dbReference>
<dbReference type="STRING" id="569365.A0A0D2C8T3"/>
<evidence type="ECO:0000256" key="6">
    <source>
        <dbReference type="RuleBase" id="RU003785"/>
    </source>
</evidence>
<dbReference type="GO" id="GO:0006400">
    <property type="term" value="P:tRNA modification"/>
    <property type="evidence" value="ECO:0007669"/>
    <property type="project" value="TreeGrafter"/>
</dbReference>
<dbReference type="HAMAP" id="MF_00185">
    <property type="entry name" value="IPP_trans"/>
    <property type="match status" value="1"/>
</dbReference>
<dbReference type="Gene3D" id="1.10.20.140">
    <property type="match status" value="1"/>
</dbReference>
<dbReference type="InterPro" id="IPR018022">
    <property type="entry name" value="IPT"/>
</dbReference>
<keyword evidence="3 6" id="KW-0547">Nucleotide-binding</keyword>
<dbReference type="InterPro" id="IPR027417">
    <property type="entry name" value="P-loop_NTPase"/>
</dbReference>
<dbReference type="Pfam" id="PF01715">
    <property type="entry name" value="IPPT"/>
    <property type="match status" value="1"/>
</dbReference>
<evidence type="ECO:0000256" key="3">
    <source>
        <dbReference type="ARBA" id="ARBA00022741"/>
    </source>
</evidence>
<dbReference type="GeneID" id="27346405"/>
<keyword evidence="4 6" id="KW-0067">ATP-binding</keyword>
<dbReference type="InterPro" id="IPR030666">
    <property type="entry name" value="IPP_transferase_euk"/>
</dbReference>
<dbReference type="NCBIfam" id="TIGR00174">
    <property type="entry name" value="miaA"/>
    <property type="match status" value="1"/>
</dbReference>
<dbReference type="GO" id="GO:0005524">
    <property type="term" value="F:ATP binding"/>
    <property type="evidence" value="ECO:0007669"/>
    <property type="project" value="UniProtKB-KW"/>
</dbReference>
<dbReference type="Proteomes" id="UP000054466">
    <property type="component" value="Unassembled WGS sequence"/>
</dbReference>
<gene>
    <name evidence="8" type="ORF">PV07_07211</name>
</gene>
<dbReference type="Gene3D" id="3.40.50.300">
    <property type="entry name" value="P-loop containing nucleotide triphosphate hydrolases"/>
    <property type="match status" value="1"/>
</dbReference>
<accession>A0A0D2C8T3</accession>